<dbReference type="SMART" id="SM00342">
    <property type="entry name" value="HTH_ARAC"/>
    <property type="match status" value="1"/>
</dbReference>
<keyword evidence="1" id="KW-0805">Transcription regulation</keyword>
<protein>
    <submittedName>
        <fullName evidence="6">AraC family transcriptional regulator</fullName>
    </submittedName>
</protein>
<keyword evidence="7" id="KW-1185">Reference proteome</keyword>
<evidence type="ECO:0000256" key="2">
    <source>
        <dbReference type="ARBA" id="ARBA00023125"/>
    </source>
</evidence>
<evidence type="ECO:0000256" key="4">
    <source>
        <dbReference type="ARBA" id="ARBA00023163"/>
    </source>
</evidence>
<keyword evidence="4" id="KW-0804">Transcription</keyword>
<dbReference type="InterPro" id="IPR050204">
    <property type="entry name" value="AraC_XylS_family_regulators"/>
</dbReference>
<dbReference type="SUPFAM" id="SSF46689">
    <property type="entry name" value="Homeodomain-like"/>
    <property type="match status" value="2"/>
</dbReference>
<dbReference type="EMBL" id="CP041969">
    <property type="protein sequence ID" value="QMV44916.1"/>
    <property type="molecule type" value="Genomic_DNA"/>
</dbReference>
<dbReference type="PROSITE" id="PS01124">
    <property type="entry name" value="HTH_ARAC_FAMILY_2"/>
    <property type="match status" value="1"/>
</dbReference>
<dbReference type="PROSITE" id="PS00041">
    <property type="entry name" value="HTH_ARAC_FAMILY_1"/>
    <property type="match status" value="1"/>
</dbReference>
<evidence type="ECO:0000256" key="1">
    <source>
        <dbReference type="ARBA" id="ARBA00023015"/>
    </source>
</evidence>
<name>A0A7G5C6T2_9BACL</name>
<dbReference type="Gene3D" id="1.10.10.60">
    <property type="entry name" value="Homeodomain-like"/>
    <property type="match status" value="2"/>
</dbReference>
<dbReference type="InterPro" id="IPR018060">
    <property type="entry name" value="HTH_AraC"/>
</dbReference>
<dbReference type="Pfam" id="PF02311">
    <property type="entry name" value="AraC_binding"/>
    <property type="match status" value="1"/>
</dbReference>
<accession>A0A7G5C6T2</accession>
<evidence type="ECO:0000313" key="6">
    <source>
        <dbReference type="EMBL" id="QMV44916.1"/>
    </source>
</evidence>
<evidence type="ECO:0000259" key="5">
    <source>
        <dbReference type="PROSITE" id="PS01124"/>
    </source>
</evidence>
<dbReference type="InterPro" id="IPR018062">
    <property type="entry name" value="HTH_AraC-typ_CS"/>
</dbReference>
<dbReference type="KEGG" id="cchl:FPL14_06835"/>
<dbReference type="InterPro" id="IPR037923">
    <property type="entry name" value="HTH-like"/>
</dbReference>
<dbReference type="InterPro" id="IPR009057">
    <property type="entry name" value="Homeodomain-like_sf"/>
</dbReference>
<sequence length="275" mass="31608">MPLYAYSAGRHHQYYHYRPDGFPSYQIFLIRSGEGLFRDLANGVEFALSAGQAFAIPPDLPHEYYPLSHEPWHVGFVGFNGTLASSALEQTRLLPSTPLEPDQFEACWDHIGEIWLDSHELGDQRLLDLSVKLYQLMLLLRNRKPHADDSSPLPAEEARNQTLQKALLLMNQHFTEPLLISNLASAVGYSSQHFQKLFRQQFHITPHQYLQNLRMERAVQLLQENGSLQIQEVARQAGMETNYFVRLFRSTYGHTPRAWRALNGSSRNELAHNLL</sequence>
<dbReference type="Pfam" id="PF12833">
    <property type="entry name" value="HTH_18"/>
    <property type="match status" value="1"/>
</dbReference>
<evidence type="ECO:0000313" key="7">
    <source>
        <dbReference type="Proteomes" id="UP000515679"/>
    </source>
</evidence>
<dbReference type="Proteomes" id="UP000515679">
    <property type="component" value="Chromosome"/>
</dbReference>
<evidence type="ECO:0000256" key="3">
    <source>
        <dbReference type="ARBA" id="ARBA00023159"/>
    </source>
</evidence>
<organism evidence="6 7">
    <name type="scientific">Cohnella cholangitidis</name>
    <dbReference type="NCBI Taxonomy" id="2598458"/>
    <lineage>
        <taxon>Bacteria</taxon>
        <taxon>Bacillati</taxon>
        <taxon>Bacillota</taxon>
        <taxon>Bacilli</taxon>
        <taxon>Bacillales</taxon>
        <taxon>Paenibacillaceae</taxon>
        <taxon>Cohnella</taxon>
    </lineage>
</organism>
<dbReference type="PANTHER" id="PTHR46796">
    <property type="entry name" value="HTH-TYPE TRANSCRIPTIONAL ACTIVATOR RHAS-RELATED"/>
    <property type="match status" value="1"/>
</dbReference>
<dbReference type="AlphaFoldDB" id="A0A7G5C6T2"/>
<keyword evidence="2" id="KW-0238">DNA-binding</keyword>
<dbReference type="SUPFAM" id="SSF51215">
    <property type="entry name" value="Regulatory protein AraC"/>
    <property type="match status" value="1"/>
</dbReference>
<dbReference type="Gene3D" id="2.60.120.280">
    <property type="entry name" value="Regulatory protein AraC"/>
    <property type="match status" value="1"/>
</dbReference>
<gene>
    <name evidence="6" type="ORF">FPL14_06835</name>
</gene>
<reference evidence="6 7" key="1">
    <citation type="submission" date="2019-07" db="EMBL/GenBank/DDBJ databases">
        <authorList>
            <person name="Kim J.K."/>
            <person name="Cheong H.-M."/>
            <person name="Choi Y."/>
            <person name="Hwang K.J."/>
            <person name="Lee S."/>
            <person name="Choi C."/>
        </authorList>
    </citation>
    <scope>NUCLEOTIDE SEQUENCE [LARGE SCALE GENOMIC DNA]</scope>
    <source>
        <strain evidence="6 7">KS 22</strain>
    </source>
</reference>
<keyword evidence="3" id="KW-0010">Activator</keyword>
<dbReference type="InterPro" id="IPR003313">
    <property type="entry name" value="AraC-bd"/>
</dbReference>
<proteinExistence type="predicted"/>
<dbReference type="GO" id="GO:0003700">
    <property type="term" value="F:DNA-binding transcription factor activity"/>
    <property type="evidence" value="ECO:0007669"/>
    <property type="project" value="InterPro"/>
</dbReference>
<dbReference type="GO" id="GO:0043565">
    <property type="term" value="F:sequence-specific DNA binding"/>
    <property type="evidence" value="ECO:0007669"/>
    <property type="project" value="InterPro"/>
</dbReference>
<feature type="domain" description="HTH araC/xylS-type" evidence="5">
    <location>
        <begin position="164"/>
        <end position="262"/>
    </location>
</feature>